<dbReference type="InterPro" id="IPR003382">
    <property type="entry name" value="Flavoprotein"/>
</dbReference>
<dbReference type="PANTHER" id="PTHR14359:SF6">
    <property type="entry name" value="PHOSPHOPANTOTHENOYLCYSTEINE DECARBOXYLASE"/>
    <property type="match status" value="1"/>
</dbReference>
<dbReference type="EMBL" id="VOBR01000011">
    <property type="protein sequence ID" value="TWP50745.1"/>
    <property type="molecule type" value="Genomic_DNA"/>
</dbReference>
<dbReference type="GO" id="GO:0015937">
    <property type="term" value="P:coenzyme A biosynthetic process"/>
    <property type="evidence" value="ECO:0007669"/>
    <property type="project" value="TreeGrafter"/>
</dbReference>
<dbReference type="Pfam" id="PF02441">
    <property type="entry name" value="Flavoprotein"/>
    <property type="match status" value="1"/>
</dbReference>
<dbReference type="Gene3D" id="3.40.50.1950">
    <property type="entry name" value="Flavin prenyltransferase-like"/>
    <property type="match status" value="1"/>
</dbReference>
<keyword evidence="4" id="KW-1185">Reference proteome</keyword>
<dbReference type="OrthoDB" id="2395518at2"/>
<comment type="caution">
    <text evidence="3">The sequence shown here is derived from an EMBL/GenBank/DDBJ whole genome shotgun (WGS) entry which is preliminary data.</text>
</comment>
<keyword evidence="1" id="KW-0812">Transmembrane</keyword>
<dbReference type="PANTHER" id="PTHR14359">
    <property type="entry name" value="HOMO-OLIGOMERIC FLAVIN CONTAINING CYS DECARBOXYLASE FAMILY"/>
    <property type="match status" value="1"/>
</dbReference>
<evidence type="ECO:0000313" key="3">
    <source>
        <dbReference type="EMBL" id="TWP50745.1"/>
    </source>
</evidence>
<feature type="transmembrane region" description="Helical" evidence="1">
    <location>
        <begin position="12"/>
        <end position="30"/>
    </location>
</feature>
<dbReference type="GO" id="GO:0004633">
    <property type="term" value="F:phosphopantothenoylcysteine decarboxylase activity"/>
    <property type="evidence" value="ECO:0007669"/>
    <property type="project" value="TreeGrafter"/>
</dbReference>
<dbReference type="AlphaFoldDB" id="A0A563ESP1"/>
<protein>
    <submittedName>
        <fullName evidence="3">Flavoprotein</fullName>
    </submittedName>
</protein>
<dbReference type="InterPro" id="IPR036551">
    <property type="entry name" value="Flavin_trans-like"/>
</dbReference>
<feature type="transmembrane region" description="Helical" evidence="1">
    <location>
        <begin position="113"/>
        <end position="134"/>
    </location>
</feature>
<reference evidence="3 4" key="1">
    <citation type="submission" date="2019-07" db="EMBL/GenBank/DDBJ databases">
        <title>Lentzea xizangensis sp. nov., isolated from Qinghai-Tibetan Plateau Soils.</title>
        <authorList>
            <person name="Huang J."/>
        </authorList>
    </citation>
    <scope>NUCLEOTIDE SEQUENCE [LARGE SCALE GENOMIC DNA]</scope>
    <source>
        <strain evidence="3 4">FXJ1.1311</strain>
    </source>
</reference>
<dbReference type="SUPFAM" id="SSF52507">
    <property type="entry name" value="Homo-oligomeric flavin-containing Cys decarboxylases, HFCD"/>
    <property type="match status" value="1"/>
</dbReference>
<dbReference type="GO" id="GO:0010181">
    <property type="term" value="F:FMN binding"/>
    <property type="evidence" value="ECO:0007669"/>
    <property type="project" value="TreeGrafter"/>
</dbReference>
<evidence type="ECO:0000313" key="4">
    <source>
        <dbReference type="Proteomes" id="UP000316639"/>
    </source>
</evidence>
<organism evidence="3 4">
    <name type="scientific">Lentzea tibetensis</name>
    <dbReference type="NCBI Taxonomy" id="2591470"/>
    <lineage>
        <taxon>Bacteria</taxon>
        <taxon>Bacillati</taxon>
        <taxon>Actinomycetota</taxon>
        <taxon>Actinomycetes</taxon>
        <taxon>Pseudonocardiales</taxon>
        <taxon>Pseudonocardiaceae</taxon>
        <taxon>Lentzea</taxon>
    </lineage>
</organism>
<accession>A0A563ESP1</accession>
<evidence type="ECO:0000256" key="1">
    <source>
        <dbReference type="SAM" id="Phobius"/>
    </source>
</evidence>
<evidence type="ECO:0000259" key="2">
    <source>
        <dbReference type="Pfam" id="PF02441"/>
    </source>
</evidence>
<dbReference type="GO" id="GO:0071513">
    <property type="term" value="C:phosphopantothenoylcysteine decarboxylase complex"/>
    <property type="evidence" value="ECO:0007669"/>
    <property type="project" value="TreeGrafter"/>
</dbReference>
<dbReference type="Proteomes" id="UP000316639">
    <property type="component" value="Unassembled WGS sequence"/>
</dbReference>
<proteinExistence type="predicted"/>
<keyword evidence="1" id="KW-1133">Transmembrane helix</keyword>
<sequence>MHFHSCMSTSPRILIGATGSVAITALPTYINEMRSHLGGTYTVLMTHTAAQFLPPTTVAISAERVVSGESPEDWPTDKPSRLVADHDVLVVLPATANVLAAAAAGAAPNRLATIVLAATFPVVYFASMGAAMWAKPAVRRNVAQIRADGGHVPEPVWHDSYDPGSGTVTHHPTMPSPAEVAKIVGDLLS</sequence>
<name>A0A563ESP1_9PSEU</name>
<feature type="domain" description="Flavoprotein" evidence="2">
    <location>
        <begin position="12"/>
        <end position="160"/>
    </location>
</feature>
<keyword evidence="1" id="KW-0472">Membrane</keyword>
<gene>
    <name evidence="3" type="ORF">FKR81_19260</name>
</gene>